<keyword evidence="1" id="KW-0812">Transmembrane</keyword>
<gene>
    <name evidence="2" type="ORF">H8K36_12245</name>
</gene>
<dbReference type="AlphaFoldDB" id="A0A923KPT1"/>
<keyword evidence="1" id="KW-1133">Transmembrane helix</keyword>
<keyword evidence="1" id="KW-0472">Membrane</keyword>
<dbReference type="Proteomes" id="UP000627446">
    <property type="component" value="Unassembled WGS sequence"/>
</dbReference>
<name>A0A923KPT1_9BURK</name>
<reference evidence="2" key="1">
    <citation type="submission" date="2020-08" db="EMBL/GenBank/DDBJ databases">
        <title>Novel species isolated from subtropical streams in China.</title>
        <authorList>
            <person name="Lu H."/>
        </authorList>
    </citation>
    <scope>NUCLEOTIDE SEQUENCE</scope>
    <source>
        <strain evidence="2">LX22W</strain>
    </source>
</reference>
<sequence length="200" mass="21721">MFNITLKSETAHLVVSPFSTLSIIRSTVCVHRAQFRIAERYGSLIRPTIATLLTLICIAISLPTFAGEGKFNGTWSIDLRSKEEQKRGVECGLATFSLVQTGNKITGNHVLSTAGCGRLNEGGDRTVKGVIVEKTAVLVVTSGRNGAIVMGTATVNGNALFWETVHEIKQGEPEGDSPLILVKGRLTREKLHENHPKHDF</sequence>
<organism evidence="2 3">
    <name type="scientific">Undibacterium nitidum</name>
    <dbReference type="NCBI Taxonomy" id="2762298"/>
    <lineage>
        <taxon>Bacteria</taxon>
        <taxon>Pseudomonadati</taxon>
        <taxon>Pseudomonadota</taxon>
        <taxon>Betaproteobacteria</taxon>
        <taxon>Burkholderiales</taxon>
        <taxon>Oxalobacteraceae</taxon>
        <taxon>Undibacterium</taxon>
    </lineage>
</organism>
<evidence type="ECO:0000313" key="2">
    <source>
        <dbReference type="EMBL" id="MBC3882153.1"/>
    </source>
</evidence>
<evidence type="ECO:0000256" key="1">
    <source>
        <dbReference type="SAM" id="Phobius"/>
    </source>
</evidence>
<protein>
    <submittedName>
        <fullName evidence="2">Uncharacterized protein</fullName>
    </submittedName>
</protein>
<evidence type="ECO:0000313" key="3">
    <source>
        <dbReference type="Proteomes" id="UP000627446"/>
    </source>
</evidence>
<keyword evidence="3" id="KW-1185">Reference proteome</keyword>
<dbReference type="RefSeq" id="WP_186916762.1">
    <property type="nucleotide sequence ID" value="NZ_JACOFZ010000004.1"/>
</dbReference>
<accession>A0A923KPT1</accession>
<dbReference type="EMBL" id="JACOFZ010000004">
    <property type="protein sequence ID" value="MBC3882153.1"/>
    <property type="molecule type" value="Genomic_DNA"/>
</dbReference>
<proteinExistence type="predicted"/>
<comment type="caution">
    <text evidence="2">The sequence shown here is derived from an EMBL/GenBank/DDBJ whole genome shotgun (WGS) entry which is preliminary data.</text>
</comment>
<feature type="transmembrane region" description="Helical" evidence="1">
    <location>
        <begin position="44"/>
        <end position="66"/>
    </location>
</feature>